<reference evidence="1 2" key="1">
    <citation type="submission" date="2024-09" db="EMBL/GenBank/DDBJ databases">
        <title>Chromosome-scale assembly of Riccia fluitans.</title>
        <authorList>
            <person name="Paukszto L."/>
            <person name="Sawicki J."/>
            <person name="Karawczyk K."/>
            <person name="Piernik-Szablinska J."/>
            <person name="Szczecinska M."/>
            <person name="Mazdziarz M."/>
        </authorList>
    </citation>
    <scope>NUCLEOTIDE SEQUENCE [LARGE SCALE GENOMIC DNA]</scope>
    <source>
        <strain evidence="1">Rf_01</strain>
        <tissue evidence="1">Aerial parts of the thallus</tissue>
    </source>
</reference>
<sequence>MLMWRRLCTALKHLLMSRASFRLRLLVLFSKLFGSTRIVSGVCSTRRAKAINARGQRLGSPYETSTTSGSLLFEGRAGTRSECFKEPRHS</sequence>
<accession>A0ABD1ZA57</accession>
<dbReference type="AlphaFoldDB" id="A0ABD1ZA57"/>
<comment type="caution">
    <text evidence="1">The sequence shown here is derived from an EMBL/GenBank/DDBJ whole genome shotgun (WGS) entry which is preliminary data.</text>
</comment>
<proteinExistence type="predicted"/>
<name>A0ABD1ZA57_9MARC</name>
<evidence type="ECO:0000313" key="2">
    <source>
        <dbReference type="Proteomes" id="UP001605036"/>
    </source>
</evidence>
<dbReference type="Proteomes" id="UP001605036">
    <property type="component" value="Unassembled WGS sequence"/>
</dbReference>
<evidence type="ECO:0008006" key="3">
    <source>
        <dbReference type="Google" id="ProtNLM"/>
    </source>
</evidence>
<organism evidence="1 2">
    <name type="scientific">Riccia fluitans</name>
    <dbReference type="NCBI Taxonomy" id="41844"/>
    <lineage>
        <taxon>Eukaryota</taxon>
        <taxon>Viridiplantae</taxon>
        <taxon>Streptophyta</taxon>
        <taxon>Embryophyta</taxon>
        <taxon>Marchantiophyta</taxon>
        <taxon>Marchantiopsida</taxon>
        <taxon>Marchantiidae</taxon>
        <taxon>Marchantiales</taxon>
        <taxon>Ricciaceae</taxon>
        <taxon>Riccia</taxon>
    </lineage>
</organism>
<protein>
    <recommendedName>
        <fullName evidence="3">Secreted protein</fullName>
    </recommendedName>
</protein>
<evidence type="ECO:0000313" key="1">
    <source>
        <dbReference type="EMBL" id="KAL2644682.1"/>
    </source>
</evidence>
<gene>
    <name evidence="1" type="ORF">R1flu_012269</name>
</gene>
<keyword evidence="2" id="KW-1185">Reference proteome</keyword>
<dbReference type="EMBL" id="JBHFFA010000002">
    <property type="protein sequence ID" value="KAL2644682.1"/>
    <property type="molecule type" value="Genomic_DNA"/>
</dbReference>